<keyword evidence="1" id="KW-1133">Transmembrane helix</keyword>
<keyword evidence="1" id="KW-0812">Transmembrane</keyword>
<evidence type="ECO:0000313" key="3">
    <source>
        <dbReference type="Proteomes" id="UP000269410"/>
    </source>
</evidence>
<evidence type="ECO:0000256" key="1">
    <source>
        <dbReference type="SAM" id="Phobius"/>
    </source>
</evidence>
<keyword evidence="1" id="KW-0472">Membrane</keyword>
<proteinExistence type="predicted"/>
<accession>A0A3M0Z3K9</accession>
<dbReference type="AlphaFoldDB" id="A0A3M0Z3K9"/>
<gene>
    <name evidence="2" type="ORF">D6810_03230</name>
</gene>
<dbReference type="Proteomes" id="UP000269410">
    <property type="component" value="Unassembled WGS sequence"/>
</dbReference>
<protein>
    <submittedName>
        <fullName evidence="2">Uncharacterized protein</fullName>
    </submittedName>
</protein>
<dbReference type="EMBL" id="RFKV01000108">
    <property type="protein sequence ID" value="RMD76698.1"/>
    <property type="molecule type" value="Genomic_DNA"/>
</dbReference>
<evidence type="ECO:0000313" key="2">
    <source>
        <dbReference type="EMBL" id="RMD76698.1"/>
    </source>
</evidence>
<comment type="caution">
    <text evidence="2">The sequence shown here is derived from an EMBL/GenBank/DDBJ whole genome shotgun (WGS) entry which is preliminary data.</text>
</comment>
<sequence>MKRTFLFIFVAFLTYLLVGTRVHAIQVSPAFFTQEIFVSELKTLELILDTGEFIYDISDSFYDLSKSEKIALFLEFVKFEKLNKKLLILVSPHDKRHSGFFEIYLHVSPNFNDATLQSKEENLALREKIVIPLFLNIHYSKDIYPNGLEIGGVLIEGDIFESQKSLSVLFRNKSDFFVLPRGTFSMTKFLGIGPESFNLPINQSQNIVKPNSERTTTDLMNSKELTIGIYDIDLVVASGKDNSITQYGTKKIIVFIPYQAIVFILFGLGLLTIFFKKIVGLFNFK</sequence>
<organism evidence="2 3">
    <name type="scientific">Candidatus Dojkabacteria bacterium</name>
    <dbReference type="NCBI Taxonomy" id="2099670"/>
    <lineage>
        <taxon>Bacteria</taxon>
        <taxon>Candidatus Dojkabacteria</taxon>
    </lineage>
</organism>
<name>A0A3M0Z3K9_9BACT</name>
<feature type="transmembrane region" description="Helical" evidence="1">
    <location>
        <begin position="252"/>
        <end position="275"/>
    </location>
</feature>
<reference evidence="2 3" key="1">
    <citation type="submission" date="2018-10" db="EMBL/GenBank/DDBJ databases">
        <title>Thermophilic Lithotrophy and Phototrophy in an Intertidal, Iron-rich, Geothermal Spring.</title>
        <authorList>
            <person name="Ward L.M."/>
            <person name="Idei A."/>
            <person name="Nakagawa M."/>
            <person name="Ueno Y."/>
            <person name="Fischer W."/>
            <person name="Mcglynn S.E."/>
        </authorList>
    </citation>
    <scope>NUCLEOTIDE SEQUENCE [LARGE SCALE GENOMIC DNA]</scope>
    <source>
        <strain evidence="2">J137</strain>
    </source>
</reference>